<feature type="compositionally biased region" description="Basic residues" evidence="1">
    <location>
        <begin position="56"/>
        <end position="69"/>
    </location>
</feature>
<dbReference type="AlphaFoldDB" id="A0A0M3HZX8"/>
<evidence type="ECO:0000313" key="2">
    <source>
        <dbReference type="Proteomes" id="UP000036681"/>
    </source>
</evidence>
<reference evidence="3" key="1">
    <citation type="submission" date="2017-02" db="UniProtKB">
        <authorList>
            <consortium name="WormBaseParasite"/>
        </authorList>
    </citation>
    <scope>IDENTIFICATION</scope>
</reference>
<evidence type="ECO:0000313" key="3">
    <source>
        <dbReference type="WBParaSite" id="ALUE_0000933501-mRNA-1"/>
    </source>
</evidence>
<organism evidence="2 3">
    <name type="scientific">Ascaris lumbricoides</name>
    <name type="common">Giant roundworm</name>
    <dbReference type="NCBI Taxonomy" id="6252"/>
    <lineage>
        <taxon>Eukaryota</taxon>
        <taxon>Metazoa</taxon>
        <taxon>Ecdysozoa</taxon>
        <taxon>Nematoda</taxon>
        <taxon>Chromadorea</taxon>
        <taxon>Rhabditida</taxon>
        <taxon>Spirurina</taxon>
        <taxon>Ascaridomorpha</taxon>
        <taxon>Ascaridoidea</taxon>
        <taxon>Ascarididae</taxon>
        <taxon>Ascaris</taxon>
    </lineage>
</organism>
<name>A0A0M3HZX8_ASCLU</name>
<evidence type="ECO:0000256" key="1">
    <source>
        <dbReference type="SAM" id="MobiDB-lite"/>
    </source>
</evidence>
<keyword evidence="2" id="KW-1185">Reference proteome</keyword>
<sequence length="78" mass="9169">MHPGMLRKRKRNIHASRQYSTEVVTARRCLAVKRSGLELDCWSTHHRVTATARLHRRNALSRARARNRTHAQVTSRRE</sequence>
<proteinExistence type="predicted"/>
<dbReference type="Proteomes" id="UP000036681">
    <property type="component" value="Unplaced"/>
</dbReference>
<feature type="region of interest" description="Disordered" evidence="1">
    <location>
        <begin position="56"/>
        <end position="78"/>
    </location>
</feature>
<protein>
    <submittedName>
        <fullName evidence="3">Transposase</fullName>
    </submittedName>
</protein>
<accession>A0A0M3HZX8</accession>
<dbReference type="WBParaSite" id="ALUE_0000933501-mRNA-1">
    <property type="protein sequence ID" value="ALUE_0000933501-mRNA-1"/>
    <property type="gene ID" value="ALUE_0000933501"/>
</dbReference>